<dbReference type="NCBIfam" id="TIGR00756">
    <property type="entry name" value="PPR"/>
    <property type="match status" value="3"/>
</dbReference>
<comment type="caution">
    <text evidence="4">The sequence shown here is derived from an EMBL/GenBank/DDBJ whole genome shotgun (WGS) entry which is preliminary data.</text>
</comment>
<dbReference type="Proteomes" id="UP000593561">
    <property type="component" value="Unassembled WGS sequence"/>
</dbReference>
<dbReference type="InterPro" id="IPR050872">
    <property type="entry name" value="PPR_P_subfamily"/>
</dbReference>
<dbReference type="AlphaFoldDB" id="A0A7J8TI45"/>
<dbReference type="Gene3D" id="1.25.40.10">
    <property type="entry name" value="Tetratricopeptide repeat domain"/>
    <property type="match status" value="2"/>
</dbReference>
<evidence type="ECO:0000256" key="2">
    <source>
        <dbReference type="ARBA" id="ARBA00022737"/>
    </source>
</evidence>
<dbReference type="PROSITE" id="PS51375">
    <property type="entry name" value="PPR"/>
    <property type="match status" value="3"/>
</dbReference>
<gene>
    <name evidence="4" type="ORF">Godav_029525</name>
</gene>
<dbReference type="InterPro" id="IPR002885">
    <property type="entry name" value="PPR_rpt"/>
</dbReference>
<dbReference type="SUPFAM" id="SSF81901">
    <property type="entry name" value="HCP-like"/>
    <property type="match status" value="1"/>
</dbReference>
<reference evidence="4 5" key="1">
    <citation type="journal article" date="2019" name="Genome Biol. Evol.">
        <title>Insights into the evolution of the New World diploid cottons (Gossypium, subgenus Houzingenia) based on genome sequencing.</title>
        <authorList>
            <person name="Grover C.E."/>
            <person name="Arick M.A. 2nd"/>
            <person name="Thrash A."/>
            <person name="Conover J.L."/>
            <person name="Sanders W.S."/>
            <person name="Peterson D.G."/>
            <person name="Frelichowski J.E."/>
            <person name="Scheffler J.A."/>
            <person name="Scheffler B.E."/>
            <person name="Wendel J.F."/>
        </authorList>
    </citation>
    <scope>NUCLEOTIDE SEQUENCE [LARGE SCALE GENOMIC DNA]</scope>
    <source>
        <strain evidence="4">27</strain>
        <tissue evidence="4">Leaf</tissue>
    </source>
</reference>
<dbReference type="PANTHER" id="PTHR46128:SF358">
    <property type="entry name" value="TETRATRICOPEPTIDE REPEAT (TPR)-LIKE SUPERFAMILY PROTEIN"/>
    <property type="match status" value="1"/>
</dbReference>
<proteinExistence type="inferred from homology"/>
<keyword evidence="2" id="KW-0677">Repeat</keyword>
<feature type="repeat" description="PPR" evidence="3">
    <location>
        <begin position="9"/>
        <end position="43"/>
    </location>
</feature>
<evidence type="ECO:0000256" key="3">
    <source>
        <dbReference type="PROSITE-ProRule" id="PRU00708"/>
    </source>
</evidence>
<dbReference type="EMBL" id="JABFAC010249382">
    <property type="protein sequence ID" value="MBA0637878.1"/>
    <property type="molecule type" value="Genomic_DNA"/>
</dbReference>
<sequence>MLKLGVEPSVVTLSTLINGLCRQSKIFQAVKLFDKIVEKGYQLNLIVYSTILNGLCKIGSRNTDRAVRFLRMMEERGFELNIAAYNTVIDCLYKKGSLNKALDLFSHVTVKGIRPNTVTYNCLNHAMCNSGQQREATRFWNN</sequence>
<evidence type="ECO:0000313" key="5">
    <source>
        <dbReference type="Proteomes" id="UP000593561"/>
    </source>
</evidence>
<comment type="similarity">
    <text evidence="1">Belongs to the PPR family. P subfamily.</text>
</comment>
<dbReference type="PANTHER" id="PTHR46128">
    <property type="entry name" value="MITOCHONDRIAL GROUP I INTRON SPLICING FACTOR CCM1"/>
    <property type="match status" value="1"/>
</dbReference>
<evidence type="ECO:0008006" key="6">
    <source>
        <dbReference type="Google" id="ProtNLM"/>
    </source>
</evidence>
<dbReference type="InterPro" id="IPR011990">
    <property type="entry name" value="TPR-like_helical_dom_sf"/>
</dbReference>
<protein>
    <recommendedName>
        <fullName evidence="6">Pentatricopeptide repeat-containing protein</fullName>
    </recommendedName>
</protein>
<keyword evidence="5" id="KW-1185">Reference proteome</keyword>
<feature type="repeat" description="PPR" evidence="3">
    <location>
        <begin position="81"/>
        <end position="115"/>
    </location>
</feature>
<evidence type="ECO:0000313" key="4">
    <source>
        <dbReference type="EMBL" id="MBA0637878.1"/>
    </source>
</evidence>
<name>A0A7J8TI45_GOSDV</name>
<feature type="repeat" description="PPR" evidence="3">
    <location>
        <begin position="44"/>
        <end position="80"/>
    </location>
</feature>
<evidence type="ECO:0000256" key="1">
    <source>
        <dbReference type="ARBA" id="ARBA00007626"/>
    </source>
</evidence>
<dbReference type="Pfam" id="PF13041">
    <property type="entry name" value="PPR_2"/>
    <property type="match status" value="2"/>
</dbReference>
<accession>A0A7J8TI45</accession>
<organism evidence="4 5">
    <name type="scientific">Gossypium davidsonii</name>
    <name type="common">Davidson's cotton</name>
    <name type="synonym">Gossypium klotzschianum subsp. davidsonii</name>
    <dbReference type="NCBI Taxonomy" id="34287"/>
    <lineage>
        <taxon>Eukaryota</taxon>
        <taxon>Viridiplantae</taxon>
        <taxon>Streptophyta</taxon>
        <taxon>Embryophyta</taxon>
        <taxon>Tracheophyta</taxon>
        <taxon>Spermatophyta</taxon>
        <taxon>Magnoliopsida</taxon>
        <taxon>eudicotyledons</taxon>
        <taxon>Gunneridae</taxon>
        <taxon>Pentapetalae</taxon>
        <taxon>rosids</taxon>
        <taxon>malvids</taxon>
        <taxon>Malvales</taxon>
        <taxon>Malvaceae</taxon>
        <taxon>Malvoideae</taxon>
        <taxon>Gossypium</taxon>
    </lineage>
</organism>